<protein>
    <recommendedName>
        <fullName evidence="5">Lipoprotein</fullName>
    </recommendedName>
</protein>
<dbReference type="AlphaFoldDB" id="A0A0P0CML2"/>
<proteinExistence type="predicted"/>
<feature type="chain" id="PRO_5006042704" description="Lipoprotein" evidence="2">
    <location>
        <begin position="21"/>
        <end position="201"/>
    </location>
</feature>
<dbReference type="PATRIC" id="fig|512763.3.peg.753"/>
<name>A0A0P0CML2_9BACT</name>
<keyword evidence="2" id="KW-0732">Signal</keyword>
<evidence type="ECO:0008006" key="5">
    <source>
        <dbReference type="Google" id="ProtNLM"/>
    </source>
</evidence>
<keyword evidence="4" id="KW-1185">Reference proteome</keyword>
<accession>A0A0P0CML2</accession>
<dbReference type="KEGG" id="rti:DC20_03385"/>
<evidence type="ECO:0000256" key="1">
    <source>
        <dbReference type="SAM" id="MobiDB-lite"/>
    </source>
</evidence>
<evidence type="ECO:0000256" key="2">
    <source>
        <dbReference type="SAM" id="SignalP"/>
    </source>
</evidence>
<reference evidence="3" key="1">
    <citation type="submission" date="2015-08" db="EMBL/GenBank/DDBJ databases">
        <title>Complete genome sequence of Rufibacter tibetensis strain 1351t, a radiation-resistant bacterium from tibet plateau.</title>
        <authorList>
            <person name="Dai J."/>
        </authorList>
    </citation>
    <scope>NUCLEOTIDE SEQUENCE [LARGE SCALE GENOMIC DNA]</scope>
    <source>
        <strain evidence="3">1351</strain>
    </source>
</reference>
<dbReference type="OrthoDB" id="886332at2"/>
<sequence length="201" mass="22380">MSKIYWVAVLAFLFSCQSSGSEEATTSTNSSTSATLDKGKSRQTFKEPVQHIVQRTHQFSSTQKPDYFRLALHGNSIAKGEIEFTITTQDGQTIHEENFPAADLEASMAYEMQTPSATESEREAYIIKRMDDFVQASDFVSPAIAPNAPVQASFVNETTWKRIQSNPKAIGFKYLLGKEDGRLLVYDPEKKKAVRYGSFGG</sequence>
<feature type="signal peptide" evidence="2">
    <location>
        <begin position="1"/>
        <end position="20"/>
    </location>
</feature>
<evidence type="ECO:0000313" key="4">
    <source>
        <dbReference type="Proteomes" id="UP000061382"/>
    </source>
</evidence>
<dbReference type="STRING" id="512763.DC20_03385"/>
<dbReference type="EMBL" id="CP012643">
    <property type="protein sequence ID" value="ALI98198.1"/>
    <property type="molecule type" value="Genomic_DNA"/>
</dbReference>
<dbReference type="RefSeq" id="WP_062542546.1">
    <property type="nucleotide sequence ID" value="NZ_CP012643.1"/>
</dbReference>
<evidence type="ECO:0000313" key="3">
    <source>
        <dbReference type="EMBL" id="ALI98198.1"/>
    </source>
</evidence>
<dbReference type="Proteomes" id="UP000061382">
    <property type="component" value="Chromosome"/>
</dbReference>
<organism evidence="3 4">
    <name type="scientific">Rufibacter tibetensis</name>
    <dbReference type="NCBI Taxonomy" id="512763"/>
    <lineage>
        <taxon>Bacteria</taxon>
        <taxon>Pseudomonadati</taxon>
        <taxon>Bacteroidota</taxon>
        <taxon>Cytophagia</taxon>
        <taxon>Cytophagales</taxon>
        <taxon>Hymenobacteraceae</taxon>
        <taxon>Rufibacter</taxon>
    </lineage>
</organism>
<dbReference type="PROSITE" id="PS51257">
    <property type="entry name" value="PROKAR_LIPOPROTEIN"/>
    <property type="match status" value="1"/>
</dbReference>
<feature type="compositionally biased region" description="Low complexity" evidence="1">
    <location>
        <begin position="21"/>
        <end position="35"/>
    </location>
</feature>
<feature type="region of interest" description="Disordered" evidence="1">
    <location>
        <begin position="21"/>
        <end position="43"/>
    </location>
</feature>
<gene>
    <name evidence="3" type="ORF">DC20_03385</name>
</gene>